<proteinExistence type="predicted"/>
<sequence>MHYVVMEELLRRSSIRDGISESPYFIGIICGFAIWVAYAWVTRLRSEALTNPALHAAFLFFLVLFKLALLHTIFSDPGICQPLARDALRLTIEDLVRSNRLTRATFCLHCLVVKPPYTEHCSDCSKCVTYREFSVRHYPWMLNCIGVKNHTIFILFMVSIAAGVLIFDYLVWIHLHSLKHVPLPTPACVLPYAICRLTSADMFLFSIAAWSTLIHMVVVVVLILYAVDTCKTLMRRLWNVVDSVVVQGFYQIFF</sequence>
<evidence type="ECO:0000313" key="2">
    <source>
        <dbReference type="Proteomes" id="UP001207468"/>
    </source>
</evidence>
<gene>
    <name evidence="1" type="ORF">F5148DRAFT_1271939</name>
</gene>
<organism evidence="1 2">
    <name type="scientific">Russula earlei</name>
    <dbReference type="NCBI Taxonomy" id="71964"/>
    <lineage>
        <taxon>Eukaryota</taxon>
        <taxon>Fungi</taxon>
        <taxon>Dikarya</taxon>
        <taxon>Basidiomycota</taxon>
        <taxon>Agaricomycotina</taxon>
        <taxon>Agaricomycetes</taxon>
        <taxon>Russulales</taxon>
        <taxon>Russulaceae</taxon>
        <taxon>Russula</taxon>
    </lineage>
</organism>
<dbReference type="Proteomes" id="UP001207468">
    <property type="component" value="Unassembled WGS sequence"/>
</dbReference>
<reference evidence="1" key="1">
    <citation type="submission" date="2021-03" db="EMBL/GenBank/DDBJ databases">
        <title>Evolutionary priming and transition to the ectomycorrhizal habit in an iconic lineage of mushroom-forming fungi: is preadaptation a requirement?</title>
        <authorList>
            <consortium name="DOE Joint Genome Institute"/>
            <person name="Looney B.P."/>
            <person name="Miyauchi S."/>
            <person name="Morin E."/>
            <person name="Drula E."/>
            <person name="Courty P.E."/>
            <person name="Chicoki N."/>
            <person name="Fauchery L."/>
            <person name="Kohler A."/>
            <person name="Kuo A."/>
            <person name="LaButti K."/>
            <person name="Pangilinan J."/>
            <person name="Lipzen A."/>
            <person name="Riley R."/>
            <person name="Andreopoulos W."/>
            <person name="He G."/>
            <person name="Johnson J."/>
            <person name="Barry K.W."/>
            <person name="Grigoriev I.V."/>
            <person name="Nagy L."/>
            <person name="Hibbett D."/>
            <person name="Henrissat B."/>
            <person name="Matheny P.B."/>
            <person name="Labbe J."/>
            <person name="Martin A.F."/>
        </authorList>
    </citation>
    <scope>NUCLEOTIDE SEQUENCE</scope>
    <source>
        <strain evidence="1">BPL698</strain>
    </source>
</reference>
<accession>A0ACC0TR60</accession>
<name>A0ACC0TR60_9AGAM</name>
<comment type="caution">
    <text evidence="1">The sequence shown here is derived from an EMBL/GenBank/DDBJ whole genome shotgun (WGS) entry which is preliminary data.</text>
</comment>
<keyword evidence="2" id="KW-1185">Reference proteome</keyword>
<protein>
    <submittedName>
        <fullName evidence="1">Uncharacterized protein</fullName>
    </submittedName>
</protein>
<dbReference type="EMBL" id="JAGFNK010001531">
    <property type="protein sequence ID" value="KAI9430729.1"/>
    <property type="molecule type" value="Genomic_DNA"/>
</dbReference>
<evidence type="ECO:0000313" key="1">
    <source>
        <dbReference type="EMBL" id="KAI9430729.1"/>
    </source>
</evidence>